<dbReference type="InterPro" id="IPR001584">
    <property type="entry name" value="Integrase_cat-core"/>
</dbReference>
<dbReference type="EMBL" id="NCKW01002769">
    <property type="protein sequence ID" value="POM77273.1"/>
    <property type="molecule type" value="Genomic_DNA"/>
</dbReference>
<dbReference type="OrthoDB" id="109980at2759"/>
<dbReference type="SUPFAM" id="SSF56672">
    <property type="entry name" value="DNA/RNA polymerases"/>
    <property type="match status" value="1"/>
</dbReference>
<accession>A0A2P4YHL5</accession>
<dbReference type="Pfam" id="PF25597">
    <property type="entry name" value="SH3_retrovirus"/>
    <property type="match status" value="1"/>
</dbReference>
<dbReference type="InterPro" id="IPR039537">
    <property type="entry name" value="Retrotran_Ty1/copia-like"/>
</dbReference>
<evidence type="ECO:0000313" key="5">
    <source>
        <dbReference type="EMBL" id="POM77273.1"/>
    </source>
</evidence>
<dbReference type="Gene3D" id="3.30.420.10">
    <property type="entry name" value="Ribonuclease H-like superfamily/Ribonuclease H"/>
    <property type="match status" value="1"/>
</dbReference>
<dbReference type="PROSITE" id="PS50994">
    <property type="entry name" value="INTEGRASE"/>
    <property type="match status" value="1"/>
</dbReference>
<feature type="region of interest" description="Disordered" evidence="3">
    <location>
        <begin position="278"/>
        <end position="322"/>
    </location>
</feature>
<keyword evidence="6" id="KW-1185">Reference proteome</keyword>
<evidence type="ECO:0000256" key="2">
    <source>
        <dbReference type="ARBA" id="ARBA00022801"/>
    </source>
</evidence>
<dbReference type="PANTHER" id="PTHR42648:SF28">
    <property type="entry name" value="TRANSPOSON-ENCODED PROTEIN WITH RIBONUCLEASE H-LIKE AND RETROVIRUS ZINC FINGER-LIKE DOMAINS"/>
    <property type="match status" value="1"/>
</dbReference>
<dbReference type="Pfam" id="PF00665">
    <property type="entry name" value="rve"/>
    <property type="match status" value="1"/>
</dbReference>
<protein>
    <submittedName>
        <fullName evidence="5">Integrase catalytic core protein</fullName>
    </submittedName>
</protein>
<dbReference type="InterPro" id="IPR012337">
    <property type="entry name" value="RNaseH-like_sf"/>
</dbReference>
<evidence type="ECO:0000313" key="6">
    <source>
        <dbReference type="Proteomes" id="UP000237271"/>
    </source>
</evidence>
<evidence type="ECO:0000256" key="3">
    <source>
        <dbReference type="SAM" id="MobiDB-lite"/>
    </source>
</evidence>
<dbReference type="GO" id="GO:0016787">
    <property type="term" value="F:hydrolase activity"/>
    <property type="evidence" value="ECO:0007669"/>
    <property type="project" value="UniProtKB-KW"/>
</dbReference>
<evidence type="ECO:0000259" key="4">
    <source>
        <dbReference type="PROSITE" id="PS50994"/>
    </source>
</evidence>
<evidence type="ECO:0000256" key="1">
    <source>
        <dbReference type="ARBA" id="ARBA00022723"/>
    </source>
</evidence>
<keyword evidence="2" id="KW-0378">Hydrolase</keyword>
<organism evidence="5 6">
    <name type="scientific">Phytophthora palmivora</name>
    <dbReference type="NCBI Taxonomy" id="4796"/>
    <lineage>
        <taxon>Eukaryota</taxon>
        <taxon>Sar</taxon>
        <taxon>Stramenopiles</taxon>
        <taxon>Oomycota</taxon>
        <taxon>Peronosporomycetes</taxon>
        <taxon>Peronosporales</taxon>
        <taxon>Peronosporaceae</taxon>
        <taxon>Phytophthora</taxon>
    </lineage>
</organism>
<feature type="compositionally biased region" description="Acidic residues" evidence="3">
    <location>
        <begin position="287"/>
        <end position="311"/>
    </location>
</feature>
<feature type="domain" description="Integrase catalytic" evidence="4">
    <location>
        <begin position="24"/>
        <end position="202"/>
    </location>
</feature>
<dbReference type="GO" id="GO:0046872">
    <property type="term" value="F:metal ion binding"/>
    <property type="evidence" value="ECO:0007669"/>
    <property type="project" value="UniProtKB-KW"/>
</dbReference>
<dbReference type="InterPro" id="IPR036397">
    <property type="entry name" value="RNaseH_sf"/>
</dbReference>
<dbReference type="Pfam" id="PF07727">
    <property type="entry name" value="RVT_2"/>
    <property type="match status" value="1"/>
</dbReference>
<dbReference type="InterPro" id="IPR013103">
    <property type="entry name" value="RVT_2"/>
</dbReference>
<dbReference type="AlphaFoldDB" id="A0A2P4YHL5"/>
<comment type="caution">
    <text evidence="5">The sequence shown here is derived from an EMBL/GenBank/DDBJ whole genome shotgun (WGS) entry which is preliminary data.</text>
</comment>
<dbReference type="PANTHER" id="PTHR42648">
    <property type="entry name" value="TRANSPOSASE, PUTATIVE-RELATED"/>
    <property type="match status" value="1"/>
</dbReference>
<dbReference type="SUPFAM" id="SSF53098">
    <property type="entry name" value="Ribonuclease H-like"/>
    <property type="match status" value="1"/>
</dbReference>
<keyword evidence="1" id="KW-0479">Metal-binding</keyword>
<name>A0A2P4YHL5_9STRA</name>
<dbReference type="GO" id="GO:0015074">
    <property type="term" value="P:DNA integration"/>
    <property type="evidence" value="ECO:0007669"/>
    <property type="project" value="InterPro"/>
</dbReference>
<dbReference type="Proteomes" id="UP000237271">
    <property type="component" value="Unassembled WGS sequence"/>
</dbReference>
<gene>
    <name evidence="5" type="ORF">PHPALM_5367</name>
</gene>
<dbReference type="InterPro" id="IPR043502">
    <property type="entry name" value="DNA/RNA_pol_sf"/>
</dbReference>
<reference evidence="5 6" key="1">
    <citation type="journal article" date="2017" name="Genome Biol. Evol.">
        <title>Phytophthora megakarya and P. palmivora, closely related causal agents of cacao black pod rot, underwent increases in genome sizes and gene numbers by different mechanisms.</title>
        <authorList>
            <person name="Ali S.S."/>
            <person name="Shao J."/>
            <person name="Lary D.J."/>
            <person name="Kronmiller B."/>
            <person name="Shen D."/>
            <person name="Strem M.D."/>
            <person name="Amoako-Attah I."/>
            <person name="Akrofi A.Y."/>
            <person name="Begoude B.A."/>
            <person name="Ten Hoopen G.M."/>
            <person name="Coulibaly K."/>
            <person name="Kebe B.I."/>
            <person name="Melnick R.L."/>
            <person name="Guiltinan M.J."/>
            <person name="Tyler B.M."/>
            <person name="Meinhardt L.W."/>
            <person name="Bailey B.A."/>
        </authorList>
    </citation>
    <scope>NUCLEOTIDE SEQUENCE [LARGE SCALE GENOMIC DNA]</scope>
    <source>
        <strain evidence="6">sbr112.9</strain>
    </source>
</reference>
<sequence length="643" mass="73712">MTAVKQWELCDGCALGKQTRVSYMPKSPNHAKKLLEVIHSDICGPMKTSTFSGKKYFVTFIDEYSHFCVVYLLRNKSEVAAKFAEFVAFAETQTGGRVRTLRVKQLRCDNGGQYKSREMAKFCRERGIVQKFTPPYTPQLNGVAERMNRTLVECARCMLEHAGLSKSYWGEAVMTATFLRNHCPTRATSHGKSPHQVWTGKKPLLSNLKVFGCHAYVTVPKEKRTKFDARSVRCRFLGYSEHEKAYRFENSPNLRFGRVRVAFFGDWLQQLTVAGHPAFLNQPPPEDATDQEESSEPEETKEEEAAQDEYVEPGSKRHQRTRSLEEAVEIPRILERWRYADYRLEGIGLVNCTFDAAFVVDSVGEMPTTFTSAMESSNAAKWKEACDSEINSLRKNETWVLVPLPKGRKAISCRWVFRIKENQAGEIERRLVAKGFLQKYGIDYEETFAPVAKFTSIRILLSLAAKYNLTVHQMDVKTAFLNGWLDEDIYMVQPDGFIDEAHPDFVCKLKRSLYGLKQSPRMWNQTIDKFMLELGFKKCEADHCIYVKRNDHDMIFVALYVDDLILASNNDELLKSTKEALSKRFEMTDMGQLKYFLGMEIDQDLTAGKVSVRQTKFAKDILEKFSMEKSNPVKTPQDPQDSS</sequence>
<proteinExistence type="predicted"/>
<dbReference type="GO" id="GO:0003676">
    <property type="term" value="F:nucleic acid binding"/>
    <property type="evidence" value="ECO:0007669"/>
    <property type="project" value="InterPro"/>
</dbReference>
<dbReference type="InterPro" id="IPR057670">
    <property type="entry name" value="SH3_retrovirus"/>
</dbReference>